<dbReference type="Proteomes" id="UP000310636">
    <property type="component" value="Unassembled WGS sequence"/>
</dbReference>
<dbReference type="OrthoDB" id="9782128at2"/>
<evidence type="ECO:0000256" key="2">
    <source>
        <dbReference type="PIRSR" id="PIRSR613078-1"/>
    </source>
</evidence>
<evidence type="ECO:0000256" key="1">
    <source>
        <dbReference type="ARBA" id="ARBA00022801"/>
    </source>
</evidence>
<feature type="binding site" evidence="3">
    <location>
        <position position="63"/>
    </location>
    <ligand>
        <name>substrate</name>
    </ligand>
</feature>
<dbReference type="SUPFAM" id="SSF53254">
    <property type="entry name" value="Phosphoglycerate mutase-like"/>
    <property type="match status" value="1"/>
</dbReference>
<dbReference type="CDD" id="cd07067">
    <property type="entry name" value="HP_PGM_like"/>
    <property type="match status" value="1"/>
</dbReference>
<proteinExistence type="predicted"/>
<dbReference type="InterPro" id="IPR013078">
    <property type="entry name" value="His_Pase_superF_clade-1"/>
</dbReference>
<sequence>MSAYMRMGWVRHGVTSWNRAGKIQGTTDIPLSSEGKMQAHRLAYRLSNESRVWHGVVSSDLERAEKTGRILAERLNIPLLTDERLRERGFGEAEGTTEEERLARWGTSWRSKVPGLESDEHVRVRGLVFVEEFAERHAGENWLVVTHGSFIAQMLQALETGVDDHHIGNLSLTILDREADSWVPILHNCTEHLKQTGEFG</sequence>
<feature type="active site" description="Tele-phosphohistidine intermediate" evidence="2">
    <location>
        <position position="12"/>
    </location>
</feature>
<dbReference type="GO" id="GO:0045820">
    <property type="term" value="P:negative regulation of glycolytic process"/>
    <property type="evidence" value="ECO:0007669"/>
    <property type="project" value="TreeGrafter"/>
</dbReference>
<dbReference type="InterPro" id="IPR029033">
    <property type="entry name" value="His_PPase_superfam"/>
</dbReference>
<dbReference type="PANTHER" id="PTHR46517:SF1">
    <property type="entry name" value="FRUCTOSE-2,6-BISPHOSPHATASE TIGAR"/>
    <property type="match status" value="1"/>
</dbReference>
<evidence type="ECO:0000256" key="3">
    <source>
        <dbReference type="PIRSR" id="PIRSR613078-2"/>
    </source>
</evidence>
<name>A0A4V3WF45_9BACL</name>
<feature type="binding site" evidence="3">
    <location>
        <begin position="11"/>
        <end position="18"/>
    </location>
    <ligand>
        <name>substrate</name>
    </ligand>
</feature>
<feature type="active site" description="Proton donor/acceptor" evidence="2">
    <location>
        <position position="87"/>
    </location>
</feature>
<dbReference type="InterPro" id="IPR051695">
    <property type="entry name" value="Phosphoglycerate_Mutase"/>
</dbReference>
<dbReference type="PANTHER" id="PTHR46517">
    <property type="entry name" value="FRUCTOSE-2,6-BISPHOSPHATASE TIGAR"/>
    <property type="match status" value="1"/>
</dbReference>
<keyword evidence="1" id="KW-0378">Hydrolase</keyword>
<dbReference type="AlphaFoldDB" id="A0A4V3WF45"/>
<evidence type="ECO:0000313" key="5">
    <source>
        <dbReference type="Proteomes" id="UP000310636"/>
    </source>
</evidence>
<dbReference type="Gene3D" id="3.40.50.1240">
    <property type="entry name" value="Phosphoglycerate mutase-like"/>
    <property type="match status" value="1"/>
</dbReference>
<dbReference type="Pfam" id="PF00300">
    <property type="entry name" value="His_Phos_1"/>
    <property type="match status" value="1"/>
</dbReference>
<reference evidence="4 5" key="1">
    <citation type="submission" date="2019-04" db="EMBL/GenBank/DDBJ databases">
        <title>Cohnella sp. nov. isolated from preserved vegetables.</title>
        <authorList>
            <person name="Lin S.-Y."/>
            <person name="Hung M.-H."/>
            <person name="Young C.-C."/>
        </authorList>
    </citation>
    <scope>NUCLEOTIDE SEQUENCE [LARGE SCALE GENOMIC DNA]</scope>
    <source>
        <strain evidence="4 5">CC-MHH1044</strain>
    </source>
</reference>
<organism evidence="4 5">
    <name type="scientific">Cohnella fermenti</name>
    <dbReference type="NCBI Taxonomy" id="2565925"/>
    <lineage>
        <taxon>Bacteria</taxon>
        <taxon>Bacillati</taxon>
        <taxon>Bacillota</taxon>
        <taxon>Bacilli</taxon>
        <taxon>Bacillales</taxon>
        <taxon>Paenibacillaceae</taxon>
        <taxon>Cohnella</taxon>
    </lineage>
</organism>
<dbReference type="GO" id="GO:0005829">
    <property type="term" value="C:cytosol"/>
    <property type="evidence" value="ECO:0007669"/>
    <property type="project" value="TreeGrafter"/>
</dbReference>
<accession>A0A4V3WF45</accession>
<comment type="caution">
    <text evidence="4">The sequence shown here is derived from an EMBL/GenBank/DDBJ whole genome shotgun (WGS) entry which is preliminary data.</text>
</comment>
<gene>
    <name evidence="4" type="ORF">E6C55_14340</name>
</gene>
<dbReference type="GO" id="GO:0004331">
    <property type="term" value="F:fructose-2,6-bisphosphate 2-phosphatase activity"/>
    <property type="evidence" value="ECO:0007669"/>
    <property type="project" value="TreeGrafter"/>
</dbReference>
<evidence type="ECO:0000313" key="4">
    <source>
        <dbReference type="EMBL" id="THF78388.1"/>
    </source>
</evidence>
<protein>
    <submittedName>
        <fullName evidence="4">Histidine phosphatase family protein</fullName>
    </submittedName>
</protein>
<dbReference type="EMBL" id="SSOB01000016">
    <property type="protein sequence ID" value="THF78388.1"/>
    <property type="molecule type" value="Genomic_DNA"/>
</dbReference>
<keyword evidence="5" id="KW-1185">Reference proteome</keyword>
<dbReference type="SMART" id="SM00855">
    <property type="entry name" value="PGAM"/>
    <property type="match status" value="1"/>
</dbReference>
<dbReference type="GO" id="GO:0043456">
    <property type="term" value="P:regulation of pentose-phosphate shunt"/>
    <property type="evidence" value="ECO:0007669"/>
    <property type="project" value="TreeGrafter"/>
</dbReference>
<dbReference type="RefSeq" id="WP_136370484.1">
    <property type="nucleotide sequence ID" value="NZ_SSOB01000016.1"/>
</dbReference>